<accession>A0A2P5HT63</accession>
<dbReference type="SUPFAM" id="SSF51445">
    <property type="entry name" value="(Trans)glycosidases"/>
    <property type="match status" value="1"/>
</dbReference>
<feature type="domain" description="Glycoside hydrolase family 2 immunoglobulin-like beta-sandwich" evidence="5">
    <location>
        <begin position="226"/>
        <end position="315"/>
    </location>
</feature>
<comment type="similarity">
    <text evidence="1">Belongs to the glycosyl hydrolase 2 family.</text>
</comment>
<feature type="chain" id="PRO_5015179521" evidence="4">
    <location>
        <begin position="17"/>
        <end position="636"/>
    </location>
</feature>
<dbReference type="Gene3D" id="2.60.40.10">
    <property type="entry name" value="Immunoglobulins"/>
    <property type="match status" value="1"/>
</dbReference>
<dbReference type="PANTHER" id="PTHR42732">
    <property type="entry name" value="BETA-GALACTOSIDASE"/>
    <property type="match status" value="1"/>
</dbReference>
<reference evidence="7" key="1">
    <citation type="submission" date="2017-09" db="EMBL/GenBank/DDBJ databases">
        <title>Polyketide synthases of a Diaporthe helianthi virulent isolate.</title>
        <authorList>
            <person name="Baroncelli R."/>
        </authorList>
    </citation>
    <scope>NUCLEOTIDE SEQUENCE [LARGE SCALE GENOMIC DNA]</scope>
    <source>
        <strain evidence="7">7/96</strain>
    </source>
</reference>
<evidence type="ECO:0000256" key="2">
    <source>
        <dbReference type="ARBA" id="ARBA00022801"/>
    </source>
</evidence>
<dbReference type="InterPro" id="IPR036156">
    <property type="entry name" value="Beta-gal/glucu_dom_sf"/>
</dbReference>
<dbReference type="GO" id="GO:0005975">
    <property type="term" value="P:carbohydrate metabolic process"/>
    <property type="evidence" value="ECO:0007669"/>
    <property type="project" value="InterPro"/>
</dbReference>
<evidence type="ECO:0000313" key="8">
    <source>
        <dbReference type="Proteomes" id="UP000094444"/>
    </source>
</evidence>
<proteinExistence type="inferred from homology"/>
<dbReference type="EMBL" id="MAVT02000794">
    <property type="protein sequence ID" value="POS73462.1"/>
    <property type="molecule type" value="Genomic_DNA"/>
</dbReference>
<dbReference type="PANTHER" id="PTHR42732:SF2">
    <property type="entry name" value="BETA-MANNOSIDASE"/>
    <property type="match status" value="1"/>
</dbReference>
<keyword evidence="4" id="KW-0732">Signal</keyword>
<dbReference type="Pfam" id="PF02837">
    <property type="entry name" value="Glyco_hydro_2_N"/>
    <property type="match status" value="1"/>
</dbReference>
<feature type="domain" description="Glycosyl hydrolases family 2 sugar binding" evidence="6">
    <location>
        <begin position="113"/>
        <end position="194"/>
    </location>
</feature>
<keyword evidence="8" id="KW-1185">Reference proteome</keyword>
<sequence>MRSRALLHLLWPLAVAAQSNCTGSPSTPVPYQLQTPPLDTPWTAQVGLNPWPEHPRPQLKRDDWVTLNGIWTYQGAGNSPQPGEVPCAPLQFETLIPSCIEGAISGLQVLDTAAMWFATTFQVPTGWDSSRSVLLNFEAVDYEATVYVNGQEVGFHRGGYFRYTIDVTQYLSPNGTNELKVFVFDPTDLDGYVIPIGKQTKRPEHIFYRPCSGIWQTVWLESAPATRITQLDVKAAADGTATVNVQASGNATGQPVEVTVLGQDGSVLGSGTGTSGAEFQFTVNGVAPWSPDSPTLYNLTVSLGDDRVESYTGFRTVSRGVVDGVERPLLNGEFVFQWATLDQGYWPDGIHLAPNYEALIFDLLELKKLGFNTVRKHIKIEPDLFYYATDSIGLMVIQDMPAMSPRVPLPNGEQQAEFERQLDVMINEHLSYTSIVTWVIYNEGWGQIRTPPYPEYAIADRIRAADGSRLIIATSGWYDHGAGDYSDNHHYANPQCGAPFYSIQSRPYDSNRIGIQGEFGGIGHNVSIENLWNVQAAIDTINQTYEVNIDLEAYNYRAHILLEEYRQQIELFACSGGVWTQTTDVEGEVNGLLTYDRRLERVNVPQWQADIKALYDAASSRGGAGNATASMAKMRV</sequence>
<dbReference type="Gene3D" id="2.60.120.260">
    <property type="entry name" value="Galactose-binding domain-like"/>
    <property type="match status" value="1"/>
</dbReference>
<dbReference type="SUPFAM" id="SSF49785">
    <property type="entry name" value="Galactose-binding domain-like"/>
    <property type="match status" value="1"/>
</dbReference>
<dbReference type="Proteomes" id="UP000094444">
    <property type="component" value="Unassembled WGS sequence"/>
</dbReference>
<feature type="signal peptide" evidence="4">
    <location>
        <begin position="1"/>
        <end position="16"/>
    </location>
</feature>
<dbReference type="InterPro" id="IPR006104">
    <property type="entry name" value="Glyco_hydro_2_N"/>
</dbReference>
<dbReference type="InParanoid" id="A0A2P5HT63"/>
<dbReference type="STRING" id="158607.A0A2P5HT63"/>
<name>A0A2P5HT63_DIAHE</name>
<dbReference type="InterPro" id="IPR017853">
    <property type="entry name" value="GH"/>
</dbReference>
<keyword evidence="2 7" id="KW-0378">Hydrolase</keyword>
<comment type="caution">
    <text evidence="7">The sequence shown here is derived from an EMBL/GenBank/DDBJ whole genome shotgun (WGS) entry which is preliminary data.</text>
</comment>
<dbReference type="GO" id="GO:0004553">
    <property type="term" value="F:hydrolase activity, hydrolyzing O-glycosyl compounds"/>
    <property type="evidence" value="ECO:0007669"/>
    <property type="project" value="InterPro"/>
</dbReference>
<evidence type="ECO:0000259" key="5">
    <source>
        <dbReference type="Pfam" id="PF00703"/>
    </source>
</evidence>
<evidence type="ECO:0000313" key="7">
    <source>
        <dbReference type="EMBL" id="POS73462.1"/>
    </source>
</evidence>
<dbReference type="OrthoDB" id="408320at2759"/>
<evidence type="ECO:0000256" key="4">
    <source>
        <dbReference type="SAM" id="SignalP"/>
    </source>
</evidence>
<protein>
    <submittedName>
        <fullName evidence="7">Glycosyl hydrolase family 2</fullName>
    </submittedName>
</protein>
<organism evidence="7 8">
    <name type="scientific">Diaporthe helianthi</name>
    <dbReference type="NCBI Taxonomy" id="158607"/>
    <lineage>
        <taxon>Eukaryota</taxon>
        <taxon>Fungi</taxon>
        <taxon>Dikarya</taxon>
        <taxon>Ascomycota</taxon>
        <taxon>Pezizomycotina</taxon>
        <taxon>Sordariomycetes</taxon>
        <taxon>Sordariomycetidae</taxon>
        <taxon>Diaporthales</taxon>
        <taxon>Diaporthaceae</taxon>
        <taxon>Diaporthe</taxon>
    </lineage>
</organism>
<dbReference type="Pfam" id="PF00703">
    <property type="entry name" value="Glyco_hydro_2"/>
    <property type="match status" value="1"/>
</dbReference>
<evidence type="ECO:0000259" key="6">
    <source>
        <dbReference type="Pfam" id="PF02837"/>
    </source>
</evidence>
<dbReference type="InterPro" id="IPR013783">
    <property type="entry name" value="Ig-like_fold"/>
</dbReference>
<dbReference type="AlphaFoldDB" id="A0A2P5HT63"/>
<dbReference type="InterPro" id="IPR006102">
    <property type="entry name" value="Ig-like_GH2"/>
</dbReference>
<dbReference type="InterPro" id="IPR051913">
    <property type="entry name" value="GH2_Domain-Containing"/>
</dbReference>
<dbReference type="Gene3D" id="3.20.20.80">
    <property type="entry name" value="Glycosidases"/>
    <property type="match status" value="1"/>
</dbReference>
<dbReference type="InterPro" id="IPR008979">
    <property type="entry name" value="Galactose-bd-like_sf"/>
</dbReference>
<gene>
    <name evidence="7" type="ORF">DHEL01_v208146</name>
</gene>
<evidence type="ECO:0000256" key="3">
    <source>
        <dbReference type="ARBA" id="ARBA00023295"/>
    </source>
</evidence>
<evidence type="ECO:0000256" key="1">
    <source>
        <dbReference type="ARBA" id="ARBA00007401"/>
    </source>
</evidence>
<dbReference type="SUPFAM" id="SSF49303">
    <property type="entry name" value="beta-Galactosidase/glucuronidase domain"/>
    <property type="match status" value="1"/>
</dbReference>
<keyword evidence="3" id="KW-0326">Glycosidase</keyword>